<keyword evidence="5 7" id="KW-0687">Ribonucleoprotein</keyword>
<evidence type="ECO:0000313" key="10">
    <source>
        <dbReference type="EMBL" id="HIU56577.1"/>
    </source>
</evidence>
<organism evidence="10 11">
    <name type="scientific">Candidatus Ornithomonoglobus merdipullorum</name>
    <dbReference type="NCBI Taxonomy" id="2840895"/>
    <lineage>
        <taxon>Bacteria</taxon>
        <taxon>Bacillati</taxon>
        <taxon>Bacillota</taxon>
        <taxon>Clostridia</taxon>
        <taxon>Candidatus Ornithomonoglobus</taxon>
    </lineage>
</organism>
<dbReference type="PANTHER" id="PTHR11229">
    <property type="entry name" value="50S RIBOSOMAL PROTEIN L3"/>
    <property type="match status" value="1"/>
</dbReference>
<dbReference type="GO" id="GO:0003735">
    <property type="term" value="F:structural constituent of ribosome"/>
    <property type="evidence" value="ECO:0007669"/>
    <property type="project" value="UniProtKB-UniRule"/>
</dbReference>
<keyword evidence="4 7" id="KW-0689">Ribosomal protein</keyword>
<keyword evidence="3 7" id="KW-0694">RNA-binding</keyword>
<evidence type="ECO:0000256" key="5">
    <source>
        <dbReference type="ARBA" id="ARBA00023274"/>
    </source>
</evidence>
<dbReference type="FunFam" id="2.40.30.10:FF:000004">
    <property type="entry name" value="50S ribosomal protein L3"/>
    <property type="match status" value="1"/>
</dbReference>
<comment type="function">
    <text evidence="7 9">One of the primary rRNA binding proteins, it binds directly near the 3'-end of the 23S rRNA, where it nucleates assembly of the 50S subunit.</text>
</comment>
<proteinExistence type="inferred from homology"/>
<dbReference type="PROSITE" id="PS00474">
    <property type="entry name" value="RIBOSOMAL_L3"/>
    <property type="match status" value="1"/>
</dbReference>
<evidence type="ECO:0000256" key="6">
    <source>
        <dbReference type="ARBA" id="ARBA00035243"/>
    </source>
</evidence>
<evidence type="ECO:0000256" key="4">
    <source>
        <dbReference type="ARBA" id="ARBA00022980"/>
    </source>
</evidence>
<comment type="similarity">
    <text evidence="1 7 8">Belongs to the universal ribosomal protein uL3 family.</text>
</comment>
<dbReference type="Pfam" id="PF00297">
    <property type="entry name" value="Ribosomal_L3"/>
    <property type="match status" value="1"/>
</dbReference>
<dbReference type="EMBL" id="DVNB01000024">
    <property type="protein sequence ID" value="HIU56577.1"/>
    <property type="molecule type" value="Genomic_DNA"/>
</dbReference>
<dbReference type="AlphaFoldDB" id="A0A9D1MAP8"/>
<sequence>MKKAILGTKIGMTQIFGEGGRVIPVTAILAGPCTVVQKKTVETDGYNAVQVGYGEIKEKKVNKPLKGHFAKANTANKRYLREFRLEDIDSYNVGDEIKAEIFEAGEKVDVSGISKGHGFAGPMKRWNLHRGPMSHGSHSKRVSGSMGMCSFPGRVFKGKKLPGHYGVDKVTIQNLEVVKVDAENNLILVKGAVPGVKGGLITIRNAVKA</sequence>
<evidence type="ECO:0000256" key="2">
    <source>
        <dbReference type="ARBA" id="ARBA00022730"/>
    </source>
</evidence>
<dbReference type="NCBIfam" id="TIGR03625">
    <property type="entry name" value="L3_bact"/>
    <property type="match status" value="1"/>
</dbReference>
<keyword evidence="2 7" id="KW-0699">rRNA-binding</keyword>
<dbReference type="GO" id="GO:0006412">
    <property type="term" value="P:translation"/>
    <property type="evidence" value="ECO:0007669"/>
    <property type="project" value="UniProtKB-UniRule"/>
</dbReference>
<dbReference type="Gene3D" id="2.40.30.10">
    <property type="entry name" value="Translation factors"/>
    <property type="match status" value="1"/>
</dbReference>
<evidence type="ECO:0000256" key="9">
    <source>
        <dbReference type="RuleBase" id="RU003906"/>
    </source>
</evidence>
<accession>A0A9D1MAP8</accession>
<dbReference type="HAMAP" id="MF_01325_B">
    <property type="entry name" value="Ribosomal_uL3_B"/>
    <property type="match status" value="1"/>
</dbReference>
<dbReference type="InterPro" id="IPR009000">
    <property type="entry name" value="Transl_B-barrel_sf"/>
</dbReference>
<dbReference type="GO" id="GO:0022625">
    <property type="term" value="C:cytosolic large ribosomal subunit"/>
    <property type="evidence" value="ECO:0007669"/>
    <property type="project" value="TreeGrafter"/>
</dbReference>
<comment type="subunit">
    <text evidence="7 9">Part of the 50S ribosomal subunit. Forms a cluster with proteins L14 and L19.</text>
</comment>
<dbReference type="Gene3D" id="3.30.160.810">
    <property type="match status" value="1"/>
</dbReference>
<name>A0A9D1MAP8_9FIRM</name>
<dbReference type="InterPro" id="IPR000597">
    <property type="entry name" value="Ribosomal_uL3"/>
</dbReference>
<comment type="caution">
    <text evidence="10">The sequence shown here is derived from an EMBL/GenBank/DDBJ whole genome shotgun (WGS) entry which is preliminary data.</text>
</comment>
<reference evidence="10" key="2">
    <citation type="journal article" date="2021" name="PeerJ">
        <title>Extensive microbial diversity within the chicken gut microbiome revealed by metagenomics and culture.</title>
        <authorList>
            <person name="Gilroy R."/>
            <person name="Ravi A."/>
            <person name="Getino M."/>
            <person name="Pursley I."/>
            <person name="Horton D.L."/>
            <person name="Alikhan N.F."/>
            <person name="Baker D."/>
            <person name="Gharbi K."/>
            <person name="Hall N."/>
            <person name="Watson M."/>
            <person name="Adriaenssens E.M."/>
            <person name="Foster-Nyarko E."/>
            <person name="Jarju S."/>
            <person name="Secka A."/>
            <person name="Antonio M."/>
            <person name="Oren A."/>
            <person name="Chaudhuri R.R."/>
            <person name="La Ragione R."/>
            <person name="Hildebrand F."/>
            <person name="Pallen M.J."/>
        </authorList>
    </citation>
    <scope>NUCLEOTIDE SEQUENCE</scope>
    <source>
        <strain evidence="10">USAMLcec3-3695</strain>
    </source>
</reference>
<reference evidence="10" key="1">
    <citation type="submission" date="2020-10" db="EMBL/GenBank/DDBJ databases">
        <authorList>
            <person name="Gilroy R."/>
        </authorList>
    </citation>
    <scope>NUCLEOTIDE SEQUENCE</scope>
    <source>
        <strain evidence="10">USAMLcec3-3695</strain>
    </source>
</reference>
<gene>
    <name evidence="7 10" type="primary">rplC</name>
    <name evidence="10" type="ORF">IAA61_02035</name>
</gene>
<dbReference type="SUPFAM" id="SSF50447">
    <property type="entry name" value="Translation proteins"/>
    <property type="match status" value="1"/>
</dbReference>
<evidence type="ECO:0000256" key="7">
    <source>
        <dbReference type="HAMAP-Rule" id="MF_01325"/>
    </source>
</evidence>
<evidence type="ECO:0000256" key="3">
    <source>
        <dbReference type="ARBA" id="ARBA00022884"/>
    </source>
</evidence>
<dbReference type="GO" id="GO:0019843">
    <property type="term" value="F:rRNA binding"/>
    <property type="evidence" value="ECO:0007669"/>
    <property type="project" value="UniProtKB-UniRule"/>
</dbReference>
<dbReference type="InterPro" id="IPR019926">
    <property type="entry name" value="Ribosomal_uL3_CS"/>
</dbReference>
<dbReference type="PANTHER" id="PTHR11229:SF16">
    <property type="entry name" value="LARGE RIBOSOMAL SUBUNIT PROTEIN UL3C"/>
    <property type="match status" value="1"/>
</dbReference>
<evidence type="ECO:0000256" key="1">
    <source>
        <dbReference type="ARBA" id="ARBA00006540"/>
    </source>
</evidence>
<evidence type="ECO:0000313" key="11">
    <source>
        <dbReference type="Proteomes" id="UP000824109"/>
    </source>
</evidence>
<evidence type="ECO:0000256" key="8">
    <source>
        <dbReference type="RuleBase" id="RU003905"/>
    </source>
</evidence>
<protein>
    <recommendedName>
        <fullName evidence="6 7">Large ribosomal subunit protein uL3</fullName>
    </recommendedName>
</protein>
<dbReference type="InterPro" id="IPR019927">
    <property type="entry name" value="Ribosomal_uL3_bac/org-type"/>
</dbReference>
<dbReference type="FunFam" id="3.30.160.810:FF:000002">
    <property type="entry name" value="50S ribosomal protein L3"/>
    <property type="match status" value="1"/>
</dbReference>
<dbReference type="Proteomes" id="UP000824109">
    <property type="component" value="Unassembled WGS sequence"/>
</dbReference>